<dbReference type="Gene3D" id="1.20.150.30">
    <property type="entry name" value="Zincin-like metallopeptidase, N-terminal domain"/>
    <property type="match status" value="1"/>
</dbReference>
<dbReference type="AlphaFoldDB" id="G0LLZ9"/>
<dbReference type="NCBIfam" id="TIGR03624">
    <property type="entry name" value="putative hydrolase"/>
    <property type="match status" value="2"/>
</dbReference>
<dbReference type="InterPro" id="IPR042271">
    <property type="entry name" value="Zinicin_2_N"/>
</dbReference>
<organism evidence="1 2">
    <name type="scientific">Haloquadratum walsbyi (strain DSM 16854 / JCM 12705 / C23)</name>
    <dbReference type="NCBI Taxonomy" id="768065"/>
    <lineage>
        <taxon>Archaea</taxon>
        <taxon>Methanobacteriati</taxon>
        <taxon>Methanobacteriota</taxon>
        <taxon>Stenosarchaea group</taxon>
        <taxon>Halobacteria</taxon>
        <taxon>Halobacteriales</taxon>
        <taxon>Haloferacaceae</taxon>
        <taxon>Haloquadratum</taxon>
    </lineage>
</organism>
<dbReference type="RefSeq" id="WP_014556564.1">
    <property type="nucleotide sequence ID" value="NC_017459.1"/>
</dbReference>
<sequence>MSLYQSVRAVANARGGETEWIDWRATAEAAKQARDQGMLTLDDAERRAYATDVRDARSRLRTVGGLEFDIPQTIEVQNRHHWIDANIKTFERMLDPIDIATLIDDTNALNGPSGYATRMVNTGSMAAALAFLSGNVLGQYDPQLLSQTTDTIETNENNHELYFVHPNIVDVAAELDVEYPRFRRWIAFHEVAHAAEFGAAPWLRTHIEDRIESGLEALTGGRLDRSAFSDVDIVMTAVEGYAELLMDRAFDEEYADLRAKLDARRGGGGPVAQLFRRLLGLGVKERQYERGAQFFETIADQRGVKAAATVWEDPRYLPDESELDNPQYWIDRVNP</sequence>
<gene>
    <name evidence="1" type="ordered locus">Hqrw_3346</name>
</gene>
<proteinExistence type="predicted"/>
<evidence type="ECO:0000313" key="1">
    <source>
        <dbReference type="EMBL" id="CCC41119.1"/>
    </source>
</evidence>
<accession>G0LLZ9</accession>
<name>G0LLZ9_HALWC</name>
<protein>
    <submittedName>
        <fullName evidence="1">DUF2342 family protein</fullName>
    </submittedName>
</protein>
<dbReference type="InterPro" id="IPR018766">
    <property type="entry name" value="Zinicin_2"/>
</dbReference>
<dbReference type="KEGG" id="hwc:Hqrw_3346"/>
<dbReference type="PANTHER" id="PTHR39420">
    <property type="match status" value="1"/>
</dbReference>
<dbReference type="EMBL" id="FR746099">
    <property type="protein sequence ID" value="CCC41119.1"/>
    <property type="molecule type" value="Genomic_DNA"/>
</dbReference>
<dbReference type="HOGENOM" id="CLU_059556_0_0_2"/>
<dbReference type="NCBIfam" id="TIGR03883">
    <property type="entry name" value="DUF2342_F420"/>
    <property type="match status" value="1"/>
</dbReference>
<dbReference type="SUPFAM" id="SSF55486">
    <property type="entry name" value="Metalloproteases ('zincins'), catalytic domain"/>
    <property type="match status" value="1"/>
</dbReference>
<dbReference type="GeneID" id="12448156"/>
<evidence type="ECO:0000313" key="2">
    <source>
        <dbReference type="Proteomes" id="UP000007954"/>
    </source>
</evidence>
<dbReference type="Pfam" id="PF10103">
    <property type="entry name" value="Zincin_2"/>
    <property type="match status" value="2"/>
</dbReference>
<dbReference type="InterPro" id="IPR022454">
    <property type="entry name" value="CHP03883_F420-assoc"/>
</dbReference>
<dbReference type="OrthoDB" id="339796at2157"/>
<dbReference type="PANTHER" id="PTHR39420:SF1">
    <property type="entry name" value="HYDROLASE"/>
    <property type="match status" value="1"/>
</dbReference>
<reference evidence="1 2" key="1">
    <citation type="journal article" date="2011" name="PLoS ONE">
        <title>Haloquadratum walsbyi: limited diversity in a global pond.</title>
        <authorList>
            <person name="Dyall-Smith M."/>
            <person name="Pfeiffer F."/>
            <person name="Klee K."/>
            <person name="Palm P."/>
            <person name="Gross K."/>
            <person name="Schuster S.C."/>
            <person name="Rampp M."/>
            <person name="Oesterhelt D."/>
        </authorList>
    </citation>
    <scope>NUCLEOTIDE SEQUENCE [LARGE SCALE GENOMIC DNA]</scope>
    <source>
        <strain evidence="2">DSM 16854 / JCM 12705 / C23</strain>
    </source>
</reference>
<dbReference type="Proteomes" id="UP000007954">
    <property type="component" value="Chromosome"/>
</dbReference>